<organism evidence="6 7">
    <name type="scientific">Roseospira navarrensis</name>
    <dbReference type="NCBI Taxonomy" id="140058"/>
    <lineage>
        <taxon>Bacteria</taxon>
        <taxon>Pseudomonadati</taxon>
        <taxon>Pseudomonadota</taxon>
        <taxon>Alphaproteobacteria</taxon>
        <taxon>Rhodospirillales</taxon>
        <taxon>Rhodospirillaceae</taxon>
        <taxon>Roseospira</taxon>
    </lineage>
</organism>
<dbReference type="OrthoDB" id="9795242at2"/>
<feature type="domain" description="HTH tetR-type" evidence="5">
    <location>
        <begin position="6"/>
        <end position="66"/>
    </location>
</feature>
<dbReference type="PANTHER" id="PTHR47506">
    <property type="entry name" value="TRANSCRIPTIONAL REGULATORY PROTEIN"/>
    <property type="match status" value="1"/>
</dbReference>
<dbReference type="Pfam" id="PF16925">
    <property type="entry name" value="TetR_C_13"/>
    <property type="match status" value="1"/>
</dbReference>
<evidence type="ECO:0000256" key="4">
    <source>
        <dbReference type="PROSITE-ProRule" id="PRU00335"/>
    </source>
</evidence>
<evidence type="ECO:0000313" key="7">
    <source>
        <dbReference type="Proteomes" id="UP000434582"/>
    </source>
</evidence>
<name>A0A7X1ZCU8_9PROT</name>
<dbReference type="RefSeq" id="WP_153342469.1">
    <property type="nucleotide sequence ID" value="NZ_WIVE01000014.1"/>
</dbReference>
<evidence type="ECO:0000313" key="6">
    <source>
        <dbReference type="EMBL" id="MQX36209.1"/>
    </source>
</evidence>
<reference evidence="6 7" key="1">
    <citation type="submission" date="2019-10" db="EMBL/GenBank/DDBJ databases">
        <title>Draft whole-genome sequence of the purple nonsulfur photosynthetic bacterium Roseospira navarrensis DSM 15114.</title>
        <authorList>
            <person name="Kyndt J.A."/>
            <person name="Meyer T.E."/>
        </authorList>
    </citation>
    <scope>NUCLEOTIDE SEQUENCE [LARGE SCALE GENOMIC DNA]</scope>
    <source>
        <strain evidence="6 7">DSM 15114</strain>
    </source>
</reference>
<sequence>MARPRSFDPDVALDRALETFWRHGYAGTSLPLLLDAMQISRSSFYETFGGKRDLFEAVLTRYDSRITRRILDALAEPGPIRDVLRRMMDQQVARALGDEGKGCLIGNTSVELGPHDPALRARLADSMARVEAALTTRLRAARDAGELAPGADPVVLARALLAMLHGFRVVAKARPDPAVLNDIAAGVLALLDAPPAAARETP</sequence>
<accession>A0A7X1ZCU8</accession>
<dbReference type="Gene3D" id="1.10.10.60">
    <property type="entry name" value="Homeodomain-like"/>
    <property type="match status" value="1"/>
</dbReference>
<protein>
    <submittedName>
        <fullName evidence="6">TetR family transcriptional regulator</fullName>
    </submittedName>
</protein>
<dbReference type="Pfam" id="PF00440">
    <property type="entry name" value="TetR_N"/>
    <property type="match status" value="1"/>
</dbReference>
<keyword evidence="1" id="KW-0805">Transcription regulation</keyword>
<comment type="caution">
    <text evidence="6">The sequence shown here is derived from an EMBL/GenBank/DDBJ whole genome shotgun (WGS) entry which is preliminary data.</text>
</comment>
<evidence type="ECO:0000259" key="5">
    <source>
        <dbReference type="PROSITE" id="PS50977"/>
    </source>
</evidence>
<dbReference type="InterPro" id="IPR001647">
    <property type="entry name" value="HTH_TetR"/>
</dbReference>
<proteinExistence type="predicted"/>
<evidence type="ECO:0000256" key="3">
    <source>
        <dbReference type="ARBA" id="ARBA00023163"/>
    </source>
</evidence>
<evidence type="ECO:0000256" key="1">
    <source>
        <dbReference type="ARBA" id="ARBA00023015"/>
    </source>
</evidence>
<dbReference type="InterPro" id="IPR036271">
    <property type="entry name" value="Tet_transcr_reg_TetR-rel_C_sf"/>
</dbReference>
<dbReference type="PROSITE" id="PS50977">
    <property type="entry name" value="HTH_TETR_2"/>
    <property type="match status" value="1"/>
</dbReference>
<dbReference type="Proteomes" id="UP000434582">
    <property type="component" value="Unassembled WGS sequence"/>
</dbReference>
<keyword evidence="2 4" id="KW-0238">DNA-binding</keyword>
<keyword evidence="7" id="KW-1185">Reference proteome</keyword>
<dbReference type="InterPro" id="IPR009057">
    <property type="entry name" value="Homeodomain-like_sf"/>
</dbReference>
<dbReference type="PANTHER" id="PTHR47506:SF1">
    <property type="entry name" value="HTH-TYPE TRANSCRIPTIONAL REGULATOR YJDC"/>
    <property type="match status" value="1"/>
</dbReference>
<dbReference type="Gene3D" id="1.10.357.10">
    <property type="entry name" value="Tetracycline Repressor, domain 2"/>
    <property type="match status" value="1"/>
</dbReference>
<dbReference type="SUPFAM" id="SSF48498">
    <property type="entry name" value="Tetracyclin repressor-like, C-terminal domain"/>
    <property type="match status" value="1"/>
</dbReference>
<dbReference type="SUPFAM" id="SSF46689">
    <property type="entry name" value="Homeodomain-like"/>
    <property type="match status" value="1"/>
</dbReference>
<dbReference type="InterPro" id="IPR011075">
    <property type="entry name" value="TetR_C"/>
</dbReference>
<evidence type="ECO:0000256" key="2">
    <source>
        <dbReference type="ARBA" id="ARBA00023125"/>
    </source>
</evidence>
<dbReference type="AlphaFoldDB" id="A0A7X1ZCU8"/>
<keyword evidence="3" id="KW-0804">Transcription</keyword>
<feature type="DNA-binding region" description="H-T-H motif" evidence="4">
    <location>
        <begin position="29"/>
        <end position="48"/>
    </location>
</feature>
<gene>
    <name evidence="6" type="ORF">GHC57_06720</name>
</gene>
<dbReference type="EMBL" id="WIVE01000014">
    <property type="protein sequence ID" value="MQX36209.1"/>
    <property type="molecule type" value="Genomic_DNA"/>
</dbReference>
<dbReference type="GO" id="GO:0003677">
    <property type="term" value="F:DNA binding"/>
    <property type="evidence" value="ECO:0007669"/>
    <property type="project" value="UniProtKB-UniRule"/>
</dbReference>